<feature type="transmembrane region" description="Helical" evidence="1">
    <location>
        <begin position="38"/>
        <end position="58"/>
    </location>
</feature>
<keyword evidence="1" id="KW-0472">Membrane</keyword>
<accession>A0A1I3UH43</accession>
<reference evidence="3" key="1">
    <citation type="submission" date="2016-10" db="EMBL/GenBank/DDBJ databases">
        <authorList>
            <person name="Varghese N."/>
            <person name="Submissions S."/>
        </authorList>
    </citation>
    <scope>NUCLEOTIDE SEQUENCE [LARGE SCALE GENOMIC DNA]</scope>
    <source>
        <strain evidence="3">DSM 26471</strain>
    </source>
</reference>
<evidence type="ECO:0000256" key="1">
    <source>
        <dbReference type="SAM" id="Phobius"/>
    </source>
</evidence>
<dbReference type="Proteomes" id="UP000199630">
    <property type="component" value="Unassembled WGS sequence"/>
</dbReference>
<dbReference type="RefSeq" id="WP_090061592.1">
    <property type="nucleotide sequence ID" value="NZ_FORH01000006.1"/>
</dbReference>
<organism evidence="2 3">
    <name type="scientific">Celeribacter neptunius</name>
    <dbReference type="NCBI Taxonomy" id="588602"/>
    <lineage>
        <taxon>Bacteria</taxon>
        <taxon>Pseudomonadati</taxon>
        <taxon>Pseudomonadota</taxon>
        <taxon>Alphaproteobacteria</taxon>
        <taxon>Rhodobacterales</taxon>
        <taxon>Roseobacteraceae</taxon>
        <taxon>Celeribacter</taxon>
    </lineage>
</organism>
<sequence length="171" mass="18864">MSFPRPEVRDMLWRWREVVVALLVVALMGWWAASSYGVMRWIALGFTALAVGFAIAAIQRARFNRGGGGFGAVEVDEGVVSFFSPLTGGQVEIEAITAVTLIPTGKGHAHWQIEAPGEAPLIIPLNAHNAEALFDVFVSLPGLETEKMLRQIKQTPDHPVVIWRKRTRVLH</sequence>
<dbReference type="EMBL" id="FORH01000006">
    <property type="protein sequence ID" value="SFJ82804.1"/>
    <property type="molecule type" value="Genomic_DNA"/>
</dbReference>
<evidence type="ECO:0000313" key="3">
    <source>
        <dbReference type="Proteomes" id="UP000199630"/>
    </source>
</evidence>
<proteinExistence type="predicted"/>
<keyword evidence="3" id="KW-1185">Reference proteome</keyword>
<gene>
    <name evidence="2" type="ORF">SAMN04487991_3077</name>
</gene>
<protein>
    <submittedName>
        <fullName evidence="2">Uncharacterized protein</fullName>
    </submittedName>
</protein>
<keyword evidence="1" id="KW-1133">Transmembrane helix</keyword>
<keyword evidence="1" id="KW-0812">Transmembrane</keyword>
<dbReference type="AlphaFoldDB" id="A0A1I3UH43"/>
<dbReference type="STRING" id="588602.SAMN04487991_3077"/>
<name>A0A1I3UH43_9RHOB</name>
<dbReference type="OrthoDB" id="7851333at2"/>
<feature type="transmembrane region" description="Helical" evidence="1">
    <location>
        <begin position="12"/>
        <end position="32"/>
    </location>
</feature>
<evidence type="ECO:0000313" key="2">
    <source>
        <dbReference type="EMBL" id="SFJ82804.1"/>
    </source>
</evidence>